<accession>A0A0L6V7M3</accession>
<keyword evidence="2" id="KW-0812">Transmembrane</keyword>
<evidence type="ECO:0000313" key="4">
    <source>
        <dbReference type="Proteomes" id="UP000037035"/>
    </source>
</evidence>
<dbReference type="AlphaFoldDB" id="A0A0L6V7M3"/>
<dbReference type="EMBL" id="LAVV01007208">
    <property type="protein sequence ID" value="KNZ56724.1"/>
    <property type="molecule type" value="Genomic_DNA"/>
</dbReference>
<dbReference type="VEuPathDB" id="FungiDB:VP01_2334g1"/>
<keyword evidence="2" id="KW-1133">Transmembrane helix</keyword>
<evidence type="ECO:0000256" key="2">
    <source>
        <dbReference type="SAM" id="Phobius"/>
    </source>
</evidence>
<keyword evidence="2" id="KW-0472">Membrane</keyword>
<feature type="region of interest" description="Disordered" evidence="1">
    <location>
        <begin position="331"/>
        <end position="396"/>
    </location>
</feature>
<feature type="transmembrane region" description="Helical" evidence="2">
    <location>
        <begin position="28"/>
        <end position="49"/>
    </location>
</feature>
<sequence>MDYFSQLTTHYFLPLAEIHSFEHQIIKLYLITTNILVVFLLFVLTIKLLTRKEKKPIQLGSNIINIFVDLNDDYQHHPHQITLLLSNILSILQQFIHRHPKLVYWCYIDSQLTHSLDHLHSHINSTGGVFHLIDTCDQQHFDSNPLLNDLLKLISISPPGRHYLISSSNIHLCTAGLQLANNHPNSPILSYVPPHRSPLPDSIPAIPYRFRWEKDDTLSLVDWPKEPVVPSSPIRREEFEPLILLLKAHSPSALPLEFVKDHLKPWQTKSSNSEEETADQQMSQYIDSAVAHAIISLSTLNPKQKGDRSSQSIMVQLQNQLSLSSDLTSSTLEHNLNSPASSERLTPAEDSLTTTGSELEIKSRSGQSSPSGLQMDPSDRRRPPQEITLNEDNPPVCHQTEEDLLIKHKYPSSALDTNPLTDRSPKKKKSQPSSSSPTKNRVGSSSFSKRKSPAKNNQTTVVICSAPIQHSPTESRFSFTGTPTQLEIFTKNQDRYSSPIVEFKFRNHDPKEGSLDPPFERGPTHENLNLPLSWPARTRSHPEIRPSLLINYSSGLINTSTPLVLLNTFHLTHNTTSQPHPGLDLSERPSINISAISIRLHRRDPNNQEEFPLTRQAHSLFKHCLIPAFLRTYSSSVTGLQHDLPASPSDTCSDFDEGSCCHRGGALRERKFSLAGANSHFFISTHLDAMENLSTWKCAPA</sequence>
<comment type="caution">
    <text evidence="3">The sequence shown here is derived from an EMBL/GenBank/DDBJ whole genome shotgun (WGS) entry which is preliminary data.</text>
</comment>
<gene>
    <name evidence="3" type="ORF">VP01_2334g1</name>
</gene>
<name>A0A0L6V7M3_9BASI</name>
<organism evidence="3 4">
    <name type="scientific">Puccinia sorghi</name>
    <dbReference type="NCBI Taxonomy" id="27349"/>
    <lineage>
        <taxon>Eukaryota</taxon>
        <taxon>Fungi</taxon>
        <taxon>Dikarya</taxon>
        <taxon>Basidiomycota</taxon>
        <taxon>Pucciniomycotina</taxon>
        <taxon>Pucciniomycetes</taxon>
        <taxon>Pucciniales</taxon>
        <taxon>Pucciniaceae</taxon>
        <taxon>Puccinia</taxon>
    </lineage>
</organism>
<evidence type="ECO:0000313" key="3">
    <source>
        <dbReference type="EMBL" id="KNZ56724.1"/>
    </source>
</evidence>
<proteinExistence type="predicted"/>
<dbReference type="Proteomes" id="UP000037035">
    <property type="component" value="Unassembled WGS sequence"/>
</dbReference>
<protein>
    <submittedName>
        <fullName evidence="3">Uncharacterized protein</fullName>
    </submittedName>
</protein>
<reference evidence="3 4" key="1">
    <citation type="submission" date="2015-08" db="EMBL/GenBank/DDBJ databases">
        <title>Next Generation Sequencing and Analysis of the Genome of Puccinia sorghi L Schw, the Causal Agent of Maize Common Rust.</title>
        <authorList>
            <person name="Rochi L."/>
            <person name="Burguener G."/>
            <person name="Darino M."/>
            <person name="Turjanski A."/>
            <person name="Kreff E."/>
            <person name="Dieguez M.J."/>
            <person name="Sacco F."/>
        </authorList>
    </citation>
    <scope>NUCLEOTIDE SEQUENCE [LARGE SCALE GENOMIC DNA]</scope>
    <source>
        <strain evidence="3 4">RO10H11247</strain>
    </source>
</reference>
<feature type="region of interest" description="Disordered" evidence="1">
    <location>
        <begin position="408"/>
        <end position="460"/>
    </location>
</feature>
<keyword evidence="4" id="KW-1185">Reference proteome</keyword>
<feature type="compositionally biased region" description="Polar residues" evidence="1">
    <location>
        <begin position="333"/>
        <end position="344"/>
    </location>
</feature>
<evidence type="ECO:0000256" key="1">
    <source>
        <dbReference type="SAM" id="MobiDB-lite"/>
    </source>
</evidence>
<dbReference type="OrthoDB" id="2518121at2759"/>